<comment type="caution">
    <text evidence="3">The sequence shown here is derived from an EMBL/GenBank/DDBJ whole genome shotgun (WGS) entry which is preliminary data.</text>
</comment>
<feature type="region of interest" description="Disordered" evidence="1">
    <location>
        <begin position="16"/>
        <end position="42"/>
    </location>
</feature>
<dbReference type="EMBL" id="LVLJ01000953">
    <property type="protein sequence ID" value="OAE31868.1"/>
    <property type="molecule type" value="Genomic_DNA"/>
</dbReference>
<feature type="compositionally biased region" description="Basic and acidic residues" evidence="1">
    <location>
        <begin position="27"/>
        <end position="42"/>
    </location>
</feature>
<evidence type="ECO:0000256" key="1">
    <source>
        <dbReference type="SAM" id="MobiDB-lite"/>
    </source>
</evidence>
<keyword evidence="4" id="KW-1185">Reference proteome</keyword>
<feature type="domain" description="F-box" evidence="2">
    <location>
        <begin position="45"/>
        <end position="89"/>
    </location>
</feature>
<dbReference type="Pfam" id="PF12937">
    <property type="entry name" value="F-box-like"/>
    <property type="match status" value="1"/>
</dbReference>
<dbReference type="Proteomes" id="UP000077202">
    <property type="component" value="Unassembled WGS sequence"/>
</dbReference>
<dbReference type="InterPro" id="IPR036047">
    <property type="entry name" value="F-box-like_dom_sf"/>
</dbReference>
<evidence type="ECO:0000313" key="3">
    <source>
        <dbReference type="EMBL" id="OAE31868.1"/>
    </source>
</evidence>
<accession>A0A176WF45</accession>
<evidence type="ECO:0000313" key="4">
    <source>
        <dbReference type="Proteomes" id="UP000077202"/>
    </source>
</evidence>
<dbReference type="AlphaFoldDB" id="A0A176WF45"/>
<dbReference type="Gene3D" id="1.20.1280.50">
    <property type="match status" value="1"/>
</dbReference>
<dbReference type="PANTHER" id="PTHR31672">
    <property type="entry name" value="BNACNNG10540D PROTEIN"/>
    <property type="match status" value="1"/>
</dbReference>
<dbReference type="InterPro" id="IPR050796">
    <property type="entry name" value="SCF_F-box_component"/>
</dbReference>
<gene>
    <name evidence="3" type="ORF">AXG93_3378s1000</name>
</gene>
<proteinExistence type="predicted"/>
<organism evidence="3 4">
    <name type="scientific">Marchantia polymorpha subsp. ruderalis</name>
    <dbReference type="NCBI Taxonomy" id="1480154"/>
    <lineage>
        <taxon>Eukaryota</taxon>
        <taxon>Viridiplantae</taxon>
        <taxon>Streptophyta</taxon>
        <taxon>Embryophyta</taxon>
        <taxon>Marchantiophyta</taxon>
        <taxon>Marchantiopsida</taxon>
        <taxon>Marchantiidae</taxon>
        <taxon>Marchantiales</taxon>
        <taxon>Marchantiaceae</taxon>
        <taxon>Marchantia</taxon>
    </lineage>
</organism>
<reference evidence="3" key="1">
    <citation type="submission" date="2016-03" db="EMBL/GenBank/DDBJ databases">
        <title>Mechanisms controlling the formation of the plant cell surface in tip-growing cells are functionally conserved among land plants.</title>
        <authorList>
            <person name="Honkanen S."/>
            <person name="Jones V.A."/>
            <person name="Morieri G."/>
            <person name="Champion C."/>
            <person name="Hetherington A.J."/>
            <person name="Kelly S."/>
            <person name="Saint-Marcoux D."/>
            <person name="Proust H."/>
            <person name="Prescott H."/>
            <person name="Dolan L."/>
        </authorList>
    </citation>
    <scope>NUCLEOTIDE SEQUENCE [LARGE SCALE GENOMIC DNA]</scope>
    <source>
        <tissue evidence="3">Whole gametophyte</tissue>
    </source>
</reference>
<protein>
    <recommendedName>
        <fullName evidence="2">F-box domain-containing protein</fullName>
    </recommendedName>
</protein>
<dbReference type="SUPFAM" id="SSF81383">
    <property type="entry name" value="F-box domain"/>
    <property type="match status" value="1"/>
</dbReference>
<evidence type="ECO:0000259" key="2">
    <source>
        <dbReference type="Pfam" id="PF12937"/>
    </source>
</evidence>
<name>A0A176WF45_MARPO</name>
<sequence>MLESLIRLAQEEFTPVAAQNSSGPEAKLQKRMEPERDQHQPEDAWESLPIDFLIKILRDHDLPISTLLECRSVCKKWKEIIDGPELRNNIWKKSVIGFNASRENTAYFCCRDRWITRNLTFRPNELVAADGGLLCFGERFSTAYIMYNPVPDKILPLNVPRVIDEEHTVIDGMLECKVVGLVVDQSTKNFKLVLGGVLVATDRRRTLIYDSTTCTWSWGKHPFPEQMKDVWGSGRSVECNRCLYWLVWDPVRRKMKALLIFDLEEGTWNALLEESMEATPIELQMAAYERHVCLLARNWSHLEGEFDRWSDVINFLRNPMVRRMDGALIRRAKDLYDRALIRRRRFRWNMDEAMVGDVIRRFIDQWILNDSRVFNFYATGGSDAFFVFDELEVVKYLAEFDLIFFLPQPPFHSRYRFQYDSIADDPWCAIIPSPRGSAGQGWITQQEYIAQQQQRRMQEEVRV</sequence>
<dbReference type="PANTHER" id="PTHR31672:SF2">
    <property type="entry name" value="F-BOX DOMAIN-CONTAINING PROTEIN"/>
    <property type="match status" value="1"/>
</dbReference>
<dbReference type="InterPro" id="IPR001810">
    <property type="entry name" value="F-box_dom"/>
</dbReference>